<evidence type="ECO:0000256" key="3">
    <source>
        <dbReference type="ARBA" id="ARBA00022519"/>
    </source>
</evidence>
<dbReference type="GO" id="GO:0016746">
    <property type="term" value="F:acyltransferase activity"/>
    <property type="evidence" value="ECO:0007669"/>
    <property type="project" value="UniProtKB-KW"/>
</dbReference>
<keyword evidence="2" id="KW-1003">Cell membrane</keyword>
<evidence type="ECO:0000256" key="2">
    <source>
        <dbReference type="ARBA" id="ARBA00022475"/>
    </source>
</evidence>
<dbReference type="CDD" id="cd07984">
    <property type="entry name" value="LPLAT_LABLAT-like"/>
    <property type="match status" value="1"/>
</dbReference>
<dbReference type="Pfam" id="PF03279">
    <property type="entry name" value="Lip_A_acyltrans"/>
    <property type="match status" value="1"/>
</dbReference>
<dbReference type="RefSeq" id="WP_353865505.1">
    <property type="nucleotide sequence ID" value="NZ_CP088295.1"/>
</dbReference>
<keyword evidence="6 7" id="KW-0012">Acyltransferase</keyword>
<evidence type="ECO:0000313" key="8">
    <source>
        <dbReference type="Proteomes" id="UP001058860"/>
    </source>
</evidence>
<evidence type="ECO:0000256" key="4">
    <source>
        <dbReference type="ARBA" id="ARBA00022679"/>
    </source>
</evidence>
<organism evidence="7 8">
    <name type="scientific">Svornostia abyssi</name>
    <dbReference type="NCBI Taxonomy" id="2898438"/>
    <lineage>
        <taxon>Bacteria</taxon>
        <taxon>Bacillati</taxon>
        <taxon>Actinomycetota</taxon>
        <taxon>Thermoleophilia</taxon>
        <taxon>Solirubrobacterales</taxon>
        <taxon>Baekduiaceae</taxon>
        <taxon>Svornostia</taxon>
    </lineage>
</organism>
<dbReference type="PANTHER" id="PTHR30606:SF10">
    <property type="entry name" value="PHOSPHATIDYLINOSITOL MANNOSIDE ACYLTRANSFERASE"/>
    <property type="match status" value="1"/>
</dbReference>
<dbReference type="PANTHER" id="PTHR30606">
    <property type="entry name" value="LIPID A BIOSYNTHESIS LAUROYL ACYLTRANSFERASE"/>
    <property type="match status" value="1"/>
</dbReference>
<reference evidence="8" key="1">
    <citation type="submission" date="2021-11" db="EMBL/GenBank/DDBJ databases">
        <title>Cultivation dependent microbiological survey of springs from the worlds oldest radium mine currently devoted to the extraction of radon-saturated water.</title>
        <authorList>
            <person name="Kapinusova G."/>
            <person name="Smrhova T."/>
            <person name="Strejcek M."/>
            <person name="Suman J."/>
            <person name="Jani K."/>
            <person name="Pajer P."/>
            <person name="Uhlik O."/>
        </authorList>
    </citation>
    <scope>NUCLEOTIDE SEQUENCE [LARGE SCALE GENOMIC DNA]</scope>
    <source>
        <strain evidence="8">J379</strain>
    </source>
</reference>
<gene>
    <name evidence="7" type="ORF">LRS13_05770</name>
</gene>
<dbReference type="EMBL" id="CP088295">
    <property type="protein sequence ID" value="UUY05036.1"/>
    <property type="molecule type" value="Genomic_DNA"/>
</dbReference>
<evidence type="ECO:0000256" key="5">
    <source>
        <dbReference type="ARBA" id="ARBA00023136"/>
    </source>
</evidence>
<name>A0ABY5PK86_9ACTN</name>
<evidence type="ECO:0000313" key="7">
    <source>
        <dbReference type="EMBL" id="UUY05036.1"/>
    </source>
</evidence>
<proteinExistence type="predicted"/>
<dbReference type="InterPro" id="IPR004960">
    <property type="entry name" value="LipA_acyltrans"/>
</dbReference>
<keyword evidence="8" id="KW-1185">Reference proteome</keyword>
<protein>
    <submittedName>
        <fullName evidence="7">Lysophospholipid acyltransferase family protein</fullName>
    </submittedName>
</protein>
<dbReference type="Proteomes" id="UP001058860">
    <property type="component" value="Chromosome"/>
</dbReference>
<keyword evidence="5" id="KW-0472">Membrane</keyword>
<evidence type="ECO:0000256" key="6">
    <source>
        <dbReference type="ARBA" id="ARBA00023315"/>
    </source>
</evidence>
<keyword evidence="3" id="KW-0997">Cell inner membrane</keyword>
<accession>A0ABY5PK86</accession>
<evidence type="ECO:0000256" key="1">
    <source>
        <dbReference type="ARBA" id="ARBA00004533"/>
    </source>
</evidence>
<keyword evidence="4" id="KW-0808">Transferase</keyword>
<comment type="subcellular location">
    <subcellularLocation>
        <location evidence="1">Cell inner membrane</location>
    </subcellularLocation>
</comment>
<sequence length="308" mass="34313">MANEEISGRVPQDDHVRDVGLGTRLYTTPFVHRLLPAKLALALVSRFGSPEARNGRRVERQQAEHLMQDLLEYTPRAGEARRLARRNVAEVARLRELFWRPWLIKHSRIVGHEHWEAAHADGRGCLIVVGHFGGLFGLTPALKHHGYHLYSVTSAHYWEPMPAGFEGLWTLRLRDYAQALGPGTAIPNDEPAERFLEVLERGDTLLIAFDLPGSAATPFLGRSVALTGAPATLAFRTGARVLPILPLRDGSHVVVNMYEPLDATHYRDASALRAAIAQVFEQLLVKHPDNVDYTWYPSPLVTEVPGEA</sequence>